<proteinExistence type="predicted"/>
<evidence type="ECO:0000313" key="2">
    <source>
        <dbReference type="EMBL" id="CAF4856868.1"/>
    </source>
</evidence>
<dbReference type="InterPro" id="IPR037361">
    <property type="entry name" value="COMMD10"/>
</dbReference>
<dbReference type="Pfam" id="PF21672">
    <property type="entry name" value="COMM_HN"/>
    <property type="match status" value="1"/>
</dbReference>
<reference evidence="2" key="1">
    <citation type="submission" date="2021-02" db="EMBL/GenBank/DDBJ databases">
        <authorList>
            <person name="Nowell W R."/>
        </authorList>
    </citation>
    <scope>NUCLEOTIDE SEQUENCE</scope>
</reference>
<dbReference type="AlphaFoldDB" id="A0A8S3BS90"/>
<dbReference type="Pfam" id="PF07258">
    <property type="entry name" value="COMM_domain"/>
    <property type="match status" value="1"/>
</dbReference>
<feature type="domain" description="COMM" evidence="1">
    <location>
        <begin position="190"/>
        <end position="259"/>
    </location>
</feature>
<feature type="non-terminal residue" evidence="2">
    <location>
        <position position="1"/>
    </location>
</feature>
<organism evidence="2 3">
    <name type="scientific">Rotaria magnacalcarata</name>
    <dbReference type="NCBI Taxonomy" id="392030"/>
    <lineage>
        <taxon>Eukaryota</taxon>
        <taxon>Metazoa</taxon>
        <taxon>Spiralia</taxon>
        <taxon>Gnathifera</taxon>
        <taxon>Rotifera</taxon>
        <taxon>Eurotatoria</taxon>
        <taxon>Bdelloidea</taxon>
        <taxon>Philodinida</taxon>
        <taxon>Philodinidae</taxon>
        <taxon>Rotaria</taxon>
    </lineage>
</organism>
<dbReference type="PANTHER" id="PTHR12333">
    <property type="entry name" value="COMM DOMAIN CONTAINING PROTEIN 10"/>
    <property type="match status" value="1"/>
</dbReference>
<dbReference type="PROSITE" id="PS51269">
    <property type="entry name" value="COMM"/>
    <property type="match status" value="1"/>
</dbReference>
<evidence type="ECO:0000313" key="3">
    <source>
        <dbReference type="Proteomes" id="UP000676336"/>
    </source>
</evidence>
<dbReference type="InterPro" id="IPR017920">
    <property type="entry name" value="COMM"/>
</dbReference>
<sequence length="260" mass="30291">HYLNPRRSLRMCFTSKPRDNIKRLVWNSTRSTRSFDADRCPSIPVLDENPPSNWLKMSHNSSIFADGSSKVKASIQHINATDNTKFRKLVQRVAEKTGRQNETIFTLDELMKLEKAFDLPIDNIKQMIETIEYMFLQSAYHLVKPQILENDLVNEQNFDENKAKIFVEQWSASAKEIVERLKSSHIASHSLSDIRWTLDVGITQASKSKVKRPTAIYEFQLKNEQTQQIENLQTEFNKDELYAFFEKLESIQSQLDTLMT</sequence>
<dbReference type="Proteomes" id="UP000676336">
    <property type="component" value="Unassembled WGS sequence"/>
</dbReference>
<evidence type="ECO:0000259" key="1">
    <source>
        <dbReference type="PROSITE" id="PS51269"/>
    </source>
</evidence>
<gene>
    <name evidence="2" type="ORF">SMN809_LOCUS49660</name>
</gene>
<dbReference type="PANTHER" id="PTHR12333:SF0">
    <property type="entry name" value="COMM DOMAIN-CONTAINING PROTEIN 10"/>
    <property type="match status" value="1"/>
</dbReference>
<dbReference type="EMBL" id="CAJOBI010162515">
    <property type="protein sequence ID" value="CAF4856868.1"/>
    <property type="molecule type" value="Genomic_DNA"/>
</dbReference>
<protein>
    <recommendedName>
        <fullName evidence="1">COMM domain-containing protein</fullName>
    </recommendedName>
</protein>
<accession>A0A8S3BS90</accession>
<comment type="caution">
    <text evidence="2">The sequence shown here is derived from an EMBL/GenBank/DDBJ whole genome shotgun (WGS) entry which is preliminary data.</text>
</comment>
<name>A0A8S3BS90_9BILA</name>